<dbReference type="AlphaFoldDB" id="A0A7G9SAC3"/>
<dbReference type="Proteomes" id="UP000515955">
    <property type="component" value="Chromosome"/>
</dbReference>
<evidence type="ECO:0000256" key="1">
    <source>
        <dbReference type="SAM" id="Phobius"/>
    </source>
</evidence>
<reference evidence="2 3" key="1">
    <citation type="submission" date="2020-08" db="EMBL/GenBank/DDBJ databases">
        <title>Genome sequence of Sphingomonas rhizophila KACC 19189T.</title>
        <authorList>
            <person name="Hyun D.-W."/>
            <person name="Bae J.-W."/>
        </authorList>
    </citation>
    <scope>NUCLEOTIDE SEQUENCE [LARGE SCALE GENOMIC DNA]</scope>
    <source>
        <strain evidence="2 3">KACC 19189</strain>
    </source>
</reference>
<keyword evidence="1" id="KW-1133">Transmembrane helix</keyword>
<feature type="transmembrane region" description="Helical" evidence="1">
    <location>
        <begin position="185"/>
        <end position="204"/>
    </location>
</feature>
<dbReference type="KEGG" id="srhi:H9L12_11185"/>
<keyword evidence="3" id="KW-1185">Reference proteome</keyword>
<keyword evidence="1" id="KW-0472">Membrane</keyword>
<dbReference type="RefSeq" id="WP_187541797.1">
    <property type="nucleotide sequence ID" value="NZ_CP060717.1"/>
</dbReference>
<evidence type="ECO:0000313" key="2">
    <source>
        <dbReference type="EMBL" id="QNN64798.1"/>
    </source>
</evidence>
<sequence length="255" mass="26911">MLTAARHHFDARSRALLLSIEGGLSRMMLAWGVLVTAACGLRIATSPVAASPAAATWICYALVAAAPIGSMLAALHWFRDGAGIGAGALALDRRRYRALPLAQAQAHPLYGASGLMVSLLVGLLVTIALRTFEYFAALPALAANVPAWLAVLQFVLTLDVVLFTGLYAVAFVAALRNAPIFPPMLAMIWAADLAMQLGVAQAVSAQADVPVAVGTALHRLLDGHVVKVLASVGLWMPYLLLSTRANVTYRHRLPS</sequence>
<keyword evidence="1" id="KW-0812">Transmembrane</keyword>
<name>A0A7G9SAC3_9SPHN</name>
<dbReference type="EMBL" id="CP060717">
    <property type="protein sequence ID" value="QNN64798.1"/>
    <property type="molecule type" value="Genomic_DNA"/>
</dbReference>
<feature type="transmembrane region" description="Helical" evidence="1">
    <location>
        <begin position="28"/>
        <end position="45"/>
    </location>
</feature>
<organism evidence="2 3">
    <name type="scientific">Sphingomonas rhizophila</name>
    <dbReference type="NCBI Taxonomy" id="2071607"/>
    <lineage>
        <taxon>Bacteria</taxon>
        <taxon>Pseudomonadati</taxon>
        <taxon>Pseudomonadota</taxon>
        <taxon>Alphaproteobacteria</taxon>
        <taxon>Sphingomonadales</taxon>
        <taxon>Sphingomonadaceae</taxon>
        <taxon>Sphingomonas</taxon>
    </lineage>
</organism>
<evidence type="ECO:0000313" key="3">
    <source>
        <dbReference type="Proteomes" id="UP000515955"/>
    </source>
</evidence>
<feature type="transmembrane region" description="Helical" evidence="1">
    <location>
        <begin position="160"/>
        <end position="178"/>
    </location>
</feature>
<feature type="transmembrane region" description="Helical" evidence="1">
    <location>
        <begin position="57"/>
        <end position="78"/>
    </location>
</feature>
<accession>A0A7G9SAC3</accession>
<gene>
    <name evidence="2" type="ORF">H9L12_11185</name>
</gene>
<protein>
    <submittedName>
        <fullName evidence="2">DUF2569 domain-containing protein</fullName>
    </submittedName>
</protein>
<proteinExistence type="predicted"/>
<feature type="transmembrane region" description="Helical" evidence="1">
    <location>
        <begin position="109"/>
        <end position="129"/>
    </location>
</feature>
<feature type="transmembrane region" description="Helical" evidence="1">
    <location>
        <begin position="224"/>
        <end position="241"/>
    </location>
</feature>